<dbReference type="FunCoup" id="A0A6P8HIF3">
    <property type="interactions" value="773"/>
</dbReference>
<keyword evidence="5" id="KW-0132">Cell division</keyword>
<dbReference type="SUPFAM" id="SSF51045">
    <property type="entry name" value="WW domain"/>
    <property type="match status" value="1"/>
</dbReference>
<keyword evidence="20" id="KW-1185">Reference proteome</keyword>
<feature type="compositionally biased region" description="Polar residues" evidence="18">
    <location>
        <begin position="1410"/>
        <end position="1422"/>
    </location>
</feature>
<evidence type="ECO:0000256" key="8">
    <source>
        <dbReference type="ARBA" id="ARBA00022794"/>
    </source>
</evidence>
<feature type="compositionally biased region" description="Polar residues" evidence="18">
    <location>
        <begin position="300"/>
        <end position="311"/>
    </location>
</feature>
<dbReference type="Proteomes" id="UP000515163">
    <property type="component" value="Unplaced"/>
</dbReference>
<feature type="compositionally biased region" description="Polar residues" evidence="18">
    <location>
        <begin position="996"/>
        <end position="1005"/>
    </location>
</feature>
<evidence type="ECO:0000256" key="12">
    <source>
        <dbReference type="ARBA" id="ARBA00023242"/>
    </source>
</evidence>
<feature type="region of interest" description="Disordered" evidence="18">
    <location>
        <begin position="501"/>
        <end position="541"/>
    </location>
</feature>
<comment type="subcellular location">
    <subcellularLocation>
        <location evidence="1">Cytoplasm</location>
        <location evidence="1">Cytoskeleton</location>
        <location evidence="1">Microtubule organizing center</location>
        <location evidence="1">Centrosome</location>
        <location evidence="1">Centriole</location>
    </subcellularLocation>
    <subcellularLocation>
        <location evidence="2">Nucleus</location>
    </subcellularLocation>
</comment>
<keyword evidence="9 17" id="KW-0175">Coiled coil</keyword>
<keyword evidence="11" id="KW-0206">Cytoskeleton</keyword>
<dbReference type="GO" id="GO:0005634">
    <property type="term" value="C:nucleus"/>
    <property type="evidence" value="ECO:0007669"/>
    <property type="project" value="UniProtKB-SubCell"/>
</dbReference>
<dbReference type="InterPro" id="IPR053233">
    <property type="entry name" value="ABRA-related"/>
</dbReference>
<keyword evidence="6" id="KW-0227">DNA damage</keyword>
<feature type="compositionally biased region" description="Polar residues" evidence="18">
    <location>
        <begin position="974"/>
        <end position="985"/>
    </location>
</feature>
<dbReference type="Gene3D" id="3.30.1470.10">
    <property type="entry name" value="Photosystem I PsaD, reaction center subunit II"/>
    <property type="match status" value="1"/>
</dbReference>
<dbReference type="Pfam" id="PF00397">
    <property type="entry name" value="WW"/>
    <property type="match status" value="1"/>
</dbReference>
<keyword evidence="10" id="KW-0234">DNA repair</keyword>
<feature type="region of interest" description="Disordered" evidence="18">
    <location>
        <begin position="423"/>
        <end position="460"/>
    </location>
</feature>
<comment type="subunit">
    <text evidence="15">Interacts (via N-terminus) with ATRIP. Interacts with ATM, ATR and MDC1. Interacts with XPA (via N-terminus) upon UV irradiation. Interacts with CEP83, CCDC92, TTBK2, DVL3, NPHP3 and weakly with NPHP4. Interacts with DZIP1.</text>
</comment>
<feature type="compositionally biased region" description="Acidic residues" evidence="18">
    <location>
        <begin position="900"/>
        <end position="912"/>
    </location>
</feature>
<dbReference type="SMART" id="SM00456">
    <property type="entry name" value="WW"/>
    <property type="match status" value="1"/>
</dbReference>
<evidence type="ECO:0000256" key="11">
    <source>
        <dbReference type="ARBA" id="ARBA00023212"/>
    </source>
</evidence>
<feature type="compositionally biased region" description="Basic residues" evidence="18">
    <location>
        <begin position="916"/>
        <end position="927"/>
    </location>
</feature>
<dbReference type="PANTHER" id="PTHR21715:SF0">
    <property type="entry name" value="RH04127P"/>
    <property type="match status" value="1"/>
</dbReference>
<evidence type="ECO:0000256" key="2">
    <source>
        <dbReference type="ARBA" id="ARBA00004123"/>
    </source>
</evidence>
<evidence type="ECO:0000259" key="19">
    <source>
        <dbReference type="PROSITE" id="PS50020"/>
    </source>
</evidence>
<dbReference type="RefSeq" id="XP_031554693.1">
    <property type="nucleotide sequence ID" value="XM_031698833.1"/>
</dbReference>
<comment type="function">
    <text evidence="14">Plays a role in microtubule organization and/or maintenance for the formation of primary cilia (PC), a microtubule-based structure that protrudes from the surface of epithelial cells. Plays a critical role in G2/M checkpoint and nuclear divisions. A key player in the DNA damage-activated ATR/ATM signaling cascade since it is required for the proper phosphorylation of H2AX, RPA, CHEK2 and CHEK1. Plays a critical role in chromosome segregation, acting as a mediator required for the maintenance of genomic stability through modulation of MDC1, RPA and CHEK1.</text>
</comment>
<dbReference type="GeneID" id="116291647"/>
<evidence type="ECO:0000256" key="18">
    <source>
        <dbReference type="SAM" id="MobiDB-lite"/>
    </source>
</evidence>
<dbReference type="CDD" id="cd00201">
    <property type="entry name" value="WW"/>
    <property type="match status" value="1"/>
</dbReference>
<evidence type="ECO:0000256" key="15">
    <source>
        <dbReference type="ARBA" id="ARBA00061715"/>
    </source>
</evidence>
<feature type="region of interest" description="Disordered" evidence="18">
    <location>
        <begin position="1298"/>
        <end position="1323"/>
    </location>
</feature>
<organism evidence="20 21">
    <name type="scientific">Actinia tenebrosa</name>
    <name type="common">Australian red waratah sea anemone</name>
    <dbReference type="NCBI Taxonomy" id="6105"/>
    <lineage>
        <taxon>Eukaryota</taxon>
        <taxon>Metazoa</taxon>
        <taxon>Cnidaria</taxon>
        <taxon>Anthozoa</taxon>
        <taxon>Hexacorallia</taxon>
        <taxon>Actiniaria</taxon>
        <taxon>Actiniidae</taxon>
        <taxon>Actinia</taxon>
    </lineage>
</organism>
<evidence type="ECO:0000256" key="14">
    <source>
        <dbReference type="ARBA" id="ARBA00056906"/>
    </source>
</evidence>
<dbReference type="GO" id="GO:0097539">
    <property type="term" value="C:ciliary transition fiber"/>
    <property type="evidence" value="ECO:0007669"/>
    <property type="project" value="UniProtKB-ARBA"/>
</dbReference>
<evidence type="ECO:0000256" key="4">
    <source>
        <dbReference type="ARBA" id="ARBA00022553"/>
    </source>
</evidence>
<dbReference type="GO" id="GO:0005814">
    <property type="term" value="C:centriole"/>
    <property type="evidence" value="ECO:0007669"/>
    <property type="project" value="UniProtKB-SubCell"/>
</dbReference>
<dbReference type="GO" id="GO:0006281">
    <property type="term" value="P:DNA repair"/>
    <property type="evidence" value="ECO:0007669"/>
    <property type="project" value="UniProtKB-KW"/>
</dbReference>
<feature type="region of interest" description="Disordered" evidence="18">
    <location>
        <begin position="1409"/>
        <end position="1448"/>
    </location>
</feature>
<feature type="region of interest" description="Disordered" evidence="18">
    <location>
        <begin position="182"/>
        <end position="243"/>
    </location>
</feature>
<protein>
    <recommendedName>
        <fullName evidence="16">Centrosomal protein of 164 kDa</fullName>
    </recommendedName>
</protein>
<feature type="compositionally biased region" description="Basic and acidic residues" evidence="18">
    <location>
        <begin position="228"/>
        <end position="243"/>
    </location>
</feature>
<keyword evidence="7" id="KW-0498">Mitosis</keyword>
<evidence type="ECO:0000256" key="3">
    <source>
        <dbReference type="ARBA" id="ARBA00022490"/>
    </source>
</evidence>
<accession>A0A6P8HIF3</accession>
<reference evidence="21" key="1">
    <citation type="submission" date="2025-08" db="UniProtKB">
        <authorList>
            <consortium name="RefSeq"/>
        </authorList>
    </citation>
    <scope>IDENTIFICATION</scope>
    <source>
        <tissue evidence="21">Tentacle</tissue>
    </source>
</reference>
<feature type="coiled-coil region" evidence="17">
    <location>
        <begin position="1117"/>
        <end position="1158"/>
    </location>
</feature>
<keyword evidence="8" id="KW-0970">Cilium biogenesis/degradation</keyword>
<keyword evidence="3" id="KW-0963">Cytoplasm</keyword>
<sequence>MMANNVINGQVILEEEYDESYEPTENEVYEYAQLIGIDPDTEKSLLWIAREGIVAPLPPDWKPCQDSQGEIYYFNFGTGESVWDHPCDEYYRTMVIEERAKMKKAGSGPKKDKKKDKKDNKKVKILDPPVKQKGIGLSPLKGEVPLGSLGALAPLKSPSPAVLGSSMNSSLGGSSFGVDSLEGSLGRSLGGPRGDQGGGARFSSKPSTQDPFLQKALGGIKHGGMGSKLEKKQDPLESSNEHDPVVINLNTSLGDNINLNLMADSSSEDELDKSPQRGTFDFGAHDIAALGYEESDIEESSNLKQPNTPSISDMDDGEEVDFGINPSISNRLEGMSSDIANIEMKSNNKVDVEANQKSGGKLISAGTQEEDDRERKARILAEAAERRAVPHKNEVVVEQEHKKLASEAASTLQDLRKTMEKELEEAKHKLKTEKEDSLERLRKQLKQEEEKEEERLKQQHEIVMKTLGEKAKEEALDEEAMLQEGKQDALRKLRIKIQQEKEEEEATLKKEKEKAIDEMKDELEDEQEQLESNLKEDQQRSLKQLKEKLAAEFEKEKKKYEEDHHASLDGFKEKIEKEKELAIEKLQQQNEYVLQLRKNELIEKHEKAMEDVLSELDQVQTIELDENEEALAKAKTLFDEKMDLLDVKMSDDYEKKKKALESKYEEQLESLRAEWEKKIYRVKQDWKEQENKEKYELTEKWEREKEDMANEHEEIMTELRNDCEAKRQVLQQDWESLSSKLDVEKEDLETQRKEQDKLRKELMKEKKELEKQEKEIKHRKEELAAERKNLLQSSDIDTHDLRDVTDQLAEKNSKLRELDNQLHRSNQEIQKKERIKAKLNQEIEELTATRDGLQNSINEIKSRYQKMQQNYRRQEQDFNELQKKQEGLQAKLEQMNTNGDLDDTLVGDDDNDIDKHRHVAKGKHSKGSKTSYPNGRISREEALQLEDLEPNGVSASKKDGRHAAAHSKGKSQRRAPSSITSNTESEMSDSPGEISPQAQSRNSAFHQHAMWQSKAPKAHGTKPRDIDISSDESSQDEYQQNLLLLQKQAEFRNAELKKRLVVECDAINKAKRFLSRHKKSVRKRQAALEQARSEWKHDVTTNINRGKPVSSRNATLLEDVKSKLEEEEAELTIVVDNMNAGQELLRQKEERLKILENALLGGMSTTTSDSEDVPMDPLFRKTAHFPKDKYRPHRSTRRQIEDDDSSGFSSSDYGDGPPVVRDVRGSRGTKSLRFSNPSKTQNIDDVQASLSTINTDLARILSLLQTQTLQRPAIPTQPVYAVPEQHAFAQTARPMNSGYAPSIDHAQTSRPDIAPRNSYHQPIYKSQDTAEVALERKWKSYFGDHNRDSPASLSLGATLKGHITARDSNGPGVVKEKLTDWTSEGQLNVAERLQNHADWLRNFRREMGLQSPSQSNRGNMASSARYPPTSQTSATSSPGNLWSSQPRGLAMTHRPLRLELGKNNEIRYV</sequence>
<dbReference type="PROSITE" id="PS50020">
    <property type="entry name" value="WW_DOMAIN_2"/>
    <property type="match status" value="1"/>
</dbReference>
<dbReference type="InParanoid" id="A0A6P8HIF3"/>
<name>A0A6P8HIF3_ACTTE</name>
<evidence type="ECO:0000256" key="5">
    <source>
        <dbReference type="ARBA" id="ARBA00022618"/>
    </source>
</evidence>
<feature type="compositionally biased region" description="Low complexity" evidence="18">
    <location>
        <begin position="1427"/>
        <end position="1438"/>
    </location>
</feature>
<dbReference type="GO" id="GO:0051301">
    <property type="term" value="P:cell division"/>
    <property type="evidence" value="ECO:0007669"/>
    <property type="project" value="UniProtKB-KW"/>
</dbReference>
<evidence type="ECO:0000313" key="20">
    <source>
        <dbReference type="Proteomes" id="UP000515163"/>
    </source>
</evidence>
<feature type="compositionally biased region" description="Low complexity" evidence="18">
    <location>
        <begin position="1206"/>
        <end position="1216"/>
    </location>
</feature>
<feature type="compositionally biased region" description="Gly residues" evidence="18">
    <location>
        <begin position="188"/>
        <end position="200"/>
    </location>
</feature>
<feature type="region of interest" description="Disordered" evidence="18">
    <location>
        <begin position="101"/>
        <end position="139"/>
    </location>
</feature>
<keyword evidence="13" id="KW-0131">Cell cycle</keyword>
<keyword evidence="12" id="KW-0539">Nucleus</keyword>
<evidence type="ECO:0000256" key="10">
    <source>
        <dbReference type="ARBA" id="ARBA00023204"/>
    </source>
</evidence>
<evidence type="ECO:0000256" key="17">
    <source>
        <dbReference type="SAM" id="Coils"/>
    </source>
</evidence>
<dbReference type="OrthoDB" id="6344460at2759"/>
<feature type="compositionally biased region" description="Polar residues" evidence="18">
    <location>
        <begin position="1228"/>
        <end position="1240"/>
    </location>
</feature>
<feature type="compositionally biased region" description="Acidic residues" evidence="18">
    <location>
        <begin position="519"/>
        <end position="529"/>
    </location>
</feature>
<dbReference type="KEGG" id="aten:116291647"/>
<evidence type="ECO:0000256" key="1">
    <source>
        <dbReference type="ARBA" id="ARBA00004114"/>
    </source>
</evidence>
<dbReference type="GO" id="GO:0030030">
    <property type="term" value="P:cell projection organization"/>
    <property type="evidence" value="ECO:0007669"/>
    <property type="project" value="UniProtKB-KW"/>
</dbReference>
<feature type="region of interest" description="Disordered" evidence="18">
    <location>
        <begin position="351"/>
        <end position="375"/>
    </location>
</feature>
<gene>
    <name evidence="21" type="primary">LOC116291647</name>
</gene>
<evidence type="ECO:0000313" key="21">
    <source>
        <dbReference type="RefSeq" id="XP_031554693.1"/>
    </source>
</evidence>
<feature type="region of interest" description="Disordered" evidence="18">
    <location>
        <begin position="1183"/>
        <end position="1240"/>
    </location>
</feature>
<evidence type="ECO:0000256" key="6">
    <source>
        <dbReference type="ARBA" id="ARBA00022763"/>
    </source>
</evidence>
<dbReference type="InterPro" id="IPR001202">
    <property type="entry name" value="WW_dom"/>
</dbReference>
<evidence type="ECO:0000256" key="16">
    <source>
        <dbReference type="ARBA" id="ARBA00067900"/>
    </source>
</evidence>
<evidence type="ECO:0000256" key="7">
    <source>
        <dbReference type="ARBA" id="ARBA00022776"/>
    </source>
</evidence>
<feature type="compositionally biased region" description="Basic and acidic residues" evidence="18">
    <location>
        <begin position="506"/>
        <end position="518"/>
    </location>
</feature>
<dbReference type="InterPro" id="IPR036020">
    <property type="entry name" value="WW_dom_sf"/>
</dbReference>
<dbReference type="PANTHER" id="PTHR21715">
    <property type="entry name" value="RH04127P"/>
    <property type="match status" value="1"/>
</dbReference>
<feature type="compositionally biased region" description="Basic residues" evidence="18">
    <location>
        <begin position="963"/>
        <end position="973"/>
    </location>
</feature>
<feature type="region of interest" description="Disordered" evidence="18">
    <location>
        <begin position="264"/>
        <end position="327"/>
    </location>
</feature>
<keyword evidence="4" id="KW-0597">Phosphoprotein</keyword>
<feature type="domain" description="WW" evidence="19">
    <location>
        <begin position="55"/>
        <end position="88"/>
    </location>
</feature>
<evidence type="ECO:0000256" key="13">
    <source>
        <dbReference type="ARBA" id="ARBA00023306"/>
    </source>
</evidence>
<proteinExistence type="predicted"/>
<evidence type="ECO:0000256" key="9">
    <source>
        <dbReference type="ARBA" id="ARBA00023054"/>
    </source>
</evidence>
<dbReference type="FunFam" id="3.30.1470.10:FF:000001">
    <property type="entry name" value="Centrosomal protein of 164 kDa"/>
    <property type="match status" value="1"/>
</dbReference>
<feature type="region of interest" description="Disordered" evidence="18">
    <location>
        <begin position="896"/>
        <end position="1034"/>
    </location>
</feature>